<accession>A0ACB8X4F7</accession>
<reference evidence="1" key="1">
    <citation type="submission" date="2022-04" db="EMBL/GenBank/DDBJ databases">
        <title>Jade perch genome.</title>
        <authorList>
            <person name="Chao B."/>
        </authorList>
    </citation>
    <scope>NUCLEOTIDE SEQUENCE</scope>
    <source>
        <strain evidence="1">CB-2022</strain>
    </source>
</reference>
<comment type="caution">
    <text evidence="1">The sequence shown here is derived from an EMBL/GenBank/DDBJ whole genome shotgun (WGS) entry which is preliminary data.</text>
</comment>
<evidence type="ECO:0000313" key="2">
    <source>
        <dbReference type="Proteomes" id="UP000831701"/>
    </source>
</evidence>
<proteinExistence type="predicted"/>
<protein>
    <submittedName>
        <fullName evidence="1">Uncharacterized protein</fullName>
    </submittedName>
</protein>
<feature type="non-terminal residue" evidence="1">
    <location>
        <position position="1"/>
    </location>
</feature>
<dbReference type="Proteomes" id="UP000831701">
    <property type="component" value="Chromosome 3"/>
</dbReference>
<dbReference type="EMBL" id="CM041533">
    <property type="protein sequence ID" value="KAI3374634.1"/>
    <property type="molecule type" value="Genomic_DNA"/>
</dbReference>
<organism evidence="1 2">
    <name type="scientific">Scortum barcoo</name>
    <name type="common">barcoo grunter</name>
    <dbReference type="NCBI Taxonomy" id="214431"/>
    <lineage>
        <taxon>Eukaryota</taxon>
        <taxon>Metazoa</taxon>
        <taxon>Chordata</taxon>
        <taxon>Craniata</taxon>
        <taxon>Vertebrata</taxon>
        <taxon>Euteleostomi</taxon>
        <taxon>Actinopterygii</taxon>
        <taxon>Neopterygii</taxon>
        <taxon>Teleostei</taxon>
        <taxon>Neoteleostei</taxon>
        <taxon>Acanthomorphata</taxon>
        <taxon>Eupercaria</taxon>
        <taxon>Centrarchiformes</taxon>
        <taxon>Terapontoidei</taxon>
        <taxon>Terapontidae</taxon>
        <taxon>Scortum</taxon>
    </lineage>
</organism>
<sequence>VGAKSSDKDVLRMESQVTSGNLMNLDQHHTGPGRPHSEQKASKLCEWSSQAGPKRSTERRNREQENKYIEELAELIFANINDMDDLNVKPDKCAILKETVKQIRQIKEHEKAPVADAEEVQKADVSSTGQGVIDKDALGPMMLEALDGFFFVVNMEGNIVFVSENVSQYLRYQQEELMNTSVYSVLHVGDHTEFVKNLLPKSLVSHRSGDSSNRNSHTFNCRMLVNPHADGEARPASDQQDASQQKYETMQCFAVSEPKSYQGRGGRRWMSGGQTEGSRDDFDPYFSPHADFQSCLICVARRVPVKERPAMPAYESFSTRQDLQGKITSLDTSLLRVSMKPGWEDLVRRCIQRFHLQNDGEMSFAKKHQQEVLRNGHALSPLYRFSLADGTVVSAHTKSKLVRSPSNEPQLYMSLHILQRENMGGMTADMPGGQPMAKPMTPTSVGGPSPSPDASVTSNTHHSNVASGGPGRGFGAASGRASTPQGNSHALKLGSPSAQGSPSVTSGAQGAMLSPRHRQSPSMAASSSSCSSPHLPQNPGSFSPAAGLHSPASVCSSSGFNSLSALQALSQGHRVSQGSADGQHPESPDRKPAGLQSPLQGGQLTKNNPSLEADLFGTFGEQQNLLSSQNQEGEQEEGKDGDSDGFGGEGMLGELGDAPNRLLNTKGHTKLLQLLTTKLEPSDPCSPPRTLGDDQDCKDPLGAMGGVGGAGHNNHSTSLKEKHKILHRLLQNSTSPVELAKLTAEATGKDPIGPESASGDNVAALGELCPKQEPGSPKKKDNALLRYLLDRDDNGILDKAIKMEPGDGAKLSNVKTEKQEADFSMADQTSELEDLLEDLQSGSTQQLFGGQPAGRRPACPSSSSSSAVPASSVDKQTTISNILQMTDSSSSPPNQQRAFPPIGPTTGFNGARPGQPGQGAPPVRSASLDGSMGPNPNAGRPFPPQHRNNNPYLLQQQQQQQQGMMGAHAGMANQAAMANPGMLGNGPMRGSMQQGWGPQGPIGGSAGPMMGQGVGPSRMVPNMNTALPAEGPAWIQSDGQHADDGQRDGDGKPGLPSATGSAQSDCTMARPNGAYGSLRKPKQSLSRPPYGVPQGDGTGCCGTGPEGQPDEGALLNQLCSVLKDYEGLEEIDKMLGIPTLAGQGPLSDQEQYLGSSDPATSMKPPLLYGQHYSGQLGYGGMPPDGGFHGPSMGGHMGPQRMPPAGYPPMMRMPGSVGPRPAGMRPGGPNPGVPPQPNNLRLQLQHRLQAQLVGNPQRPDAGTASAREYLSNHLRQRQQQQQQQHVHQQRAMMMRTQGINMPSGGAAPTPMPIGGTNPRLPQGNPQQFPYPASSYGTGLPSPPPPPPPHPGSSSPFSSPLSPSHHLASQGMMGSVGGQYSGVMSPPSQHSAFQFSSSGMSQQHQDPVSGFPCGAATPQSPLLSPRMGQGQSPMLQQNQPPGPNQGGPPGYQPSPDLNGWPQPANISTSNSVYPQQSQSQYSTQPNGGMYNINNNMNLGVMASSGSNMNQMSGQMSSMNSLNTEQVNDSNLILGQLAGIDMLTQDGEANSLLLHHWNGPVHRPHNCGRCTNPPVNLTLHLSLTREQDPEILELLHLRQDLSTHPERAHHPFPVEYHGLGFGEANRTTSSAKSRDEILWFPNLTPSGPWLRLEILSIKIMNRTGDKGQPCRSPTCTGNRSDLLPAMRTKLLLRSYRDRTALSKGPRTPYSRSTSHRIPRGTRSNAFSRSTKHMWTGWANSHKPSSTLRRDSFFSLTASLTSGVHHRVRGLPPRQAPETLRPQLRTAASTMEAENMVHSDSMSPASLGICEKLFRRWELKTSLTEGSARRSQQTLTIRLGLPGLSNFLLCQRIQLTTRWISVTEGGALRSVTPRCLSVSAPLLRSPGCVWTSDPLLLLSLGADMAAAAAPKRQDTRKFFENLSGAGKCIAVLTSGGDAQGMNAAVRAVVRMGIYVGAKVYFIHEGYQGMVDGGDNIKEATWESVSSMLQVGGTVIGSARCKEFRTHEGRLKAAHNLVQRGITNLCVIGGDGSLTGANLFREEWSGLLNELLQQGLIDEEATRKNSALHIVGMVGSIDNDFCGTDMTIGTDSALHRIIEVVDAIMTTAQSHQRTFVLEVMGRHCGYLALVSALACGADWVFIPEMPPEDGWEDNMCQKLSESRSRGSRLNIIIVAEGATDRQGQPITSDFVKDNRADKKRLNIIIVAEGAIDCHNKAITPDYIKDLVVRCLGFDTRVTILGHVQRGGTPSAFDRILASRMGVEAVLALLEASANTPACVVSLVGNQAVRLPLMECVQMTQEVQKAMDEKKFEEAVRLRGRSFENNLSTYRLLSYRKADSELPNSSFNVAVLNVGAPAAGMNAAVRSAVRVGITEGHKMFAVSDGFEGFYKGQIKEIKWGDVGGWTGQGGSLLGTKRTLPGKHLEKIAEQIRIHNINALLVIGGFEAYVGLLELSSARDKYTEFCVPMVMVPATVSNNIPGSDLSIGSDTALNAITDAFESLLQLYEARADYEELCIPMCMLPATISNNVPGTDLSIGADTSLNAIVETCDRIKQSASGTKRRVFIIETMGGYCGYLATVGGLAAGADTVYIYEEPFDIRDLQANVEHLTEKMKTSIQRGLVLRNENCNENFTTDFIYQLYSEEGRGVFDCRKNILGHMQQGGAPSPFDRNFGTKVAAKAIQWITRTLKESYKGGRVFANSEETACLLGMRRRALVFQPVAQLREETDFVHRIPKEQWWLKLRPLMKILAKYKTSYDVSDSGQLEHVTRIRPKETNTSATI</sequence>
<keyword evidence="2" id="KW-1185">Reference proteome</keyword>
<evidence type="ECO:0000313" key="1">
    <source>
        <dbReference type="EMBL" id="KAI3374634.1"/>
    </source>
</evidence>
<name>A0ACB8X4F7_9TELE</name>
<gene>
    <name evidence="1" type="ORF">L3Q82_021207</name>
</gene>